<organism evidence="3 4">
    <name type="scientific">Volvox reticuliferus</name>
    <dbReference type="NCBI Taxonomy" id="1737510"/>
    <lineage>
        <taxon>Eukaryota</taxon>
        <taxon>Viridiplantae</taxon>
        <taxon>Chlorophyta</taxon>
        <taxon>core chlorophytes</taxon>
        <taxon>Chlorophyceae</taxon>
        <taxon>CS clade</taxon>
        <taxon>Chlamydomonadales</taxon>
        <taxon>Volvocaceae</taxon>
        <taxon>Volvox</taxon>
    </lineage>
</organism>
<accession>A0A8J4GJH2</accession>
<keyword evidence="2" id="KW-0472">Membrane</keyword>
<gene>
    <name evidence="3" type="ORF">Vretimale_12081</name>
</gene>
<keyword evidence="2" id="KW-1133">Transmembrane helix</keyword>
<reference evidence="3" key="1">
    <citation type="journal article" date="2021" name="Proc. Natl. Acad. Sci. U.S.A.">
        <title>Three genomes in the algal genus Volvox reveal the fate of a haploid sex-determining region after a transition to homothallism.</title>
        <authorList>
            <person name="Yamamoto K."/>
            <person name="Hamaji T."/>
            <person name="Kawai-Toyooka H."/>
            <person name="Matsuzaki R."/>
            <person name="Takahashi F."/>
            <person name="Nishimura Y."/>
            <person name="Kawachi M."/>
            <person name="Noguchi H."/>
            <person name="Minakuchi Y."/>
            <person name="Umen J.G."/>
            <person name="Toyoda A."/>
            <person name="Nozaki H."/>
        </authorList>
    </citation>
    <scope>NUCLEOTIDE SEQUENCE</scope>
    <source>
        <strain evidence="3">NIES-3785</strain>
    </source>
</reference>
<proteinExistence type="predicted"/>
<comment type="caution">
    <text evidence="3">The sequence shown here is derived from an EMBL/GenBank/DDBJ whole genome shotgun (WGS) entry which is preliminary data.</text>
</comment>
<evidence type="ECO:0000313" key="3">
    <source>
        <dbReference type="EMBL" id="GIM08034.1"/>
    </source>
</evidence>
<evidence type="ECO:0000256" key="2">
    <source>
        <dbReference type="SAM" id="Phobius"/>
    </source>
</evidence>
<dbReference type="EMBL" id="BNCQ01000026">
    <property type="protein sequence ID" value="GIM08034.1"/>
    <property type="molecule type" value="Genomic_DNA"/>
</dbReference>
<feature type="compositionally biased region" description="Low complexity" evidence="1">
    <location>
        <begin position="278"/>
        <end position="300"/>
    </location>
</feature>
<feature type="region of interest" description="Disordered" evidence="1">
    <location>
        <begin position="366"/>
        <end position="386"/>
    </location>
</feature>
<evidence type="ECO:0000256" key="1">
    <source>
        <dbReference type="SAM" id="MobiDB-lite"/>
    </source>
</evidence>
<feature type="region of interest" description="Disordered" evidence="1">
    <location>
        <begin position="277"/>
        <end position="308"/>
    </location>
</feature>
<keyword evidence="2" id="KW-0812">Transmembrane</keyword>
<name>A0A8J4GJH2_9CHLO</name>
<sequence>MLQTLLLATTLIRCIARHWRAARLIIALLVSTAPLGTVAIHFLSGMITYETNPDDASLLDVTVTVGWREIDMVEVYVGTSTGLNYYVFNTSMFEVVGNSYNPSGNYYYVTLRTIQSIPAPTNLPAARIYVKGCCRPRGLAGFGDYDGYNSYSNYGFATHYVDGAPSSVIVDAQPIMTALQADPGVTAADAVPPNGGRAPQQPPVANQGAPAGRGFGGAVEVSADGASAALGAGNSNNSVSGSDAVSLAAVIGAAIGGCLLLILLVLLVLLFRRKKRQQSTVPTPSPSSSSSSADVVPQPARARNPAWEQGREMASAVIPPAVVVDVPLPAATPITKYSSNNNNNNNVISPAAAEAAAAAAAAAVAERGNNSNNNNNNDDDDDGGAAAIARYPPRNLPPITITTETAATQASLCTTAANKNSDHRNTAETAAATFVDATNTSTAPAPVPSSTLGLINAHLPATSSPSPPTAPPVATVAPVIALPPGSVARASLEHGGEVQLPSASTSSRPAGGNGGSGIQQQQDRTPFLMPNSEEGATDSHLNVLPSQSSYRSLLVRGDAGNSVRFHHETELSVGE</sequence>
<protein>
    <submittedName>
        <fullName evidence="3">Uncharacterized protein</fullName>
    </submittedName>
</protein>
<feature type="transmembrane region" description="Helical" evidence="2">
    <location>
        <begin position="21"/>
        <end position="43"/>
    </location>
</feature>
<feature type="region of interest" description="Disordered" evidence="1">
    <location>
        <begin position="188"/>
        <end position="211"/>
    </location>
</feature>
<dbReference type="AlphaFoldDB" id="A0A8J4GJH2"/>
<feature type="compositionally biased region" description="Low complexity" evidence="1">
    <location>
        <begin position="366"/>
        <end position="376"/>
    </location>
</feature>
<feature type="region of interest" description="Disordered" evidence="1">
    <location>
        <begin position="493"/>
        <end position="522"/>
    </location>
</feature>
<dbReference type="Proteomes" id="UP000722791">
    <property type="component" value="Unassembled WGS sequence"/>
</dbReference>
<evidence type="ECO:0000313" key="4">
    <source>
        <dbReference type="Proteomes" id="UP000722791"/>
    </source>
</evidence>
<feature type="transmembrane region" description="Helical" evidence="2">
    <location>
        <begin position="244"/>
        <end position="271"/>
    </location>
</feature>